<evidence type="ECO:0000313" key="5">
    <source>
        <dbReference type="Proteomes" id="UP000199004"/>
    </source>
</evidence>
<evidence type="ECO:0000256" key="3">
    <source>
        <dbReference type="SAM" id="SignalP"/>
    </source>
</evidence>
<organism evidence="4 5">
    <name type="scientific">Nocardioides szechwanensis</name>
    <dbReference type="NCBI Taxonomy" id="1005944"/>
    <lineage>
        <taxon>Bacteria</taxon>
        <taxon>Bacillati</taxon>
        <taxon>Actinomycetota</taxon>
        <taxon>Actinomycetes</taxon>
        <taxon>Propionibacteriales</taxon>
        <taxon>Nocardioidaceae</taxon>
        <taxon>Nocardioides</taxon>
    </lineage>
</organism>
<keyword evidence="2" id="KW-1133">Transmembrane helix</keyword>
<feature type="transmembrane region" description="Helical" evidence="2">
    <location>
        <begin position="684"/>
        <end position="705"/>
    </location>
</feature>
<dbReference type="EMBL" id="FNIC01000004">
    <property type="protein sequence ID" value="SDN72451.1"/>
    <property type="molecule type" value="Genomic_DNA"/>
</dbReference>
<evidence type="ECO:0000256" key="1">
    <source>
        <dbReference type="SAM" id="MobiDB-lite"/>
    </source>
</evidence>
<dbReference type="InterPro" id="IPR046112">
    <property type="entry name" value="DUF6049"/>
</dbReference>
<dbReference type="RefSeq" id="WP_091025274.1">
    <property type="nucleotide sequence ID" value="NZ_BKAE01000013.1"/>
</dbReference>
<name>A0A1H0DR44_9ACTN</name>
<feature type="region of interest" description="Disordered" evidence="1">
    <location>
        <begin position="257"/>
        <end position="312"/>
    </location>
</feature>
<dbReference type="Pfam" id="PF19516">
    <property type="entry name" value="DUF6049"/>
    <property type="match status" value="2"/>
</dbReference>
<dbReference type="OrthoDB" id="3797035at2"/>
<feature type="compositionally biased region" description="Acidic residues" evidence="1">
    <location>
        <begin position="292"/>
        <end position="307"/>
    </location>
</feature>
<keyword evidence="2" id="KW-0812">Transmembrane</keyword>
<feature type="compositionally biased region" description="Low complexity" evidence="1">
    <location>
        <begin position="280"/>
        <end position="291"/>
    </location>
</feature>
<dbReference type="Proteomes" id="UP000199004">
    <property type="component" value="Unassembled WGS sequence"/>
</dbReference>
<evidence type="ECO:0000256" key="2">
    <source>
        <dbReference type="SAM" id="Phobius"/>
    </source>
</evidence>
<keyword evidence="2" id="KW-0472">Membrane</keyword>
<feature type="chain" id="PRO_5011563786" evidence="3">
    <location>
        <begin position="33"/>
        <end position="730"/>
    </location>
</feature>
<dbReference type="STRING" id="1005944.SAMN05192576_2640"/>
<sequence>MVRSSLFVRALGTAIGVPLLAGLTLVAAPAQAAPASHTEKPEPLAITIDTMSPSVVPRTGDITLTGTVTNVDTETWSTISLYPFISGEPMTTEAELRAAVEVPVSEDVGQRIFRNVPLDEVAELAPGESYDYTIVVPRSLYSVPSGGVYWFGVHALADGPISRDQVADGRARTFLPYVPANAQGEIETALVIPLRRHVAFEADGSVAHVDDWEQTLGDGGRLRALVELGAAAGSAPVTWLIDPALPDVVRRLAAGNPARSLDPTLPPDAEEEPEGEQSDEPSPSVALSTPPDAEDDPDDELEPEEAAAAETASEWLADLRSALFGNQVLALPYGDVDVAAAADHDTRLFDLAVARTGAVLASWDVPTMPAIGSPSGYLDPDAIALASSATTTLLTDRMFGDEPPAVADTGSERLVVLSSGAAEGGPRPGDRLAGVALRQRIVSEAAIRMLDTGDRPLVMMLPLGWQPEDLDGFFSGLQLDWLDLSTVSEATDRPAAVVDPARLTYPERQARRELREANFETAQDLIVAGRRLETILTRNDQISSTVTDQALTSTSYAAREAPRAARTATRESQEWIESRLRSVTVDAPVGVTLSGSTGSFLATVTNDLDQPVTVVVTARSDDGIDVTDSEPLQLAADSQTTVSIDVHTRRPGVHDVTLHLSNVDGDQLGSFDSVPIRSAQVSTVIWVIMASGAGILFLAVAARLVRRFRHRNDPEPEPESEPQPEREPAA</sequence>
<dbReference type="AlphaFoldDB" id="A0A1H0DR44"/>
<protein>
    <submittedName>
        <fullName evidence="4">Uncharacterized protein</fullName>
    </submittedName>
</protein>
<keyword evidence="5" id="KW-1185">Reference proteome</keyword>
<feature type="signal peptide" evidence="3">
    <location>
        <begin position="1"/>
        <end position="32"/>
    </location>
</feature>
<accession>A0A1H0DR44</accession>
<keyword evidence="3" id="KW-0732">Signal</keyword>
<proteinExistence type="predicted"/>
<feature type="region of interest" description="Disordered" evidence="1">
    <location>
        <begin position="711"/>
        <end position="730"/>
    </location>
</feature>
<reference evidence="5" key="1">
    <citation type="submission" date="2016-10" db="EMBL/GenBank/DDBJ databases">
        <authorList>
            <person name="Varghese N."/>
            <person name="Submissions S."/>
        </authorList>
    </citation>
    <scope>NUCLEOTIDE SEQUENCE [LARGE SCALE GENOMIC DNA]</scope>
    <source>
        <strain evidence="5">CGMCC 1.11147</strain>
    </source>
</reference>
<feature type="compositionally biased region" description="Acidic residues" evidence="1">
    <location>
        <begin position="268"/>
        <end position="279"/>
    </location>
</feature>
<evidence type="ECO:0000313" key="4">
    <source>
        <dbReference type="EMBL" id="SDN72451.1"/>
    </source>
</evidence>
<gene>
    <name evidence="4" type="ORF">SAMN05192576_2640</name>
</gene>